<dbReference type="GO" id="GO:0016020">
    <property type="term" value="C:membrane"/>
    <property type="evidence" value="ECO:0007669"/>
    <property type="project" value="UniProtKB-SubCell"/>
</dbReference>
<evidence type="ECO:0000256" key="2">
    <source>
        <dbReference type="ARBA" id="ARBA00022692"/>
    </source>
</evidence>
<protein>
    <submittedName>
        <fullName evidence="7">FUSC family protein</fullName>
    </submittedName>
</protein>
<feature type="transmembrane region" description="Helical" evidence="5">
    <location>
        <begin position="150"/>
        <end position="168"/>
    </location>
</feature>
<feature type="transmembrane region" description="Helical" evidence="5">
    <location>
        <begin position="54"/>
        <end position="72"/>
    </location>
</feature>
<comment type="caution">
    <text evidence="7">The sequence shown here is derived from an EMBL/GenBank/DDBJ whole genome shotgun (WGS) entry which is preliminary data.</text>
</comment>
<feature type="domain" description="Integral membrane bound transporter" evidence="6">
    <location>
        <begin position="44"/>
        <end position="163"/>
    </location>
</feature>
<feature type="transmembrane region" description="Helical" evidence="5">
    <location>
        <begin position="79"/>
        <end position="99"/>
    </location>
</feature>
<dbReference type="EMBL" id="NJIH01000004">
    <property type="protein sequence ID" value="OWT62048.1"/>
    <property type="molecule type" value="Genomic_DNA"/>
</dbReference>
<reference evidence="8" key="1">
    <citation type="submission" date="2017-06" db="EMBL/GenBank/DDBJ databases">
        <title>Herbaspirillum phytohormonus sp. nov., isolated from the root nodule of Robinia pseudoacacia in lead-zinc mine.</title>
        <authorList>
            <person name="Fan M."/>
            <person name="Lin Y."/>
        </authorList>
    </citation>
    <scope>NUCLEOTIDE SEQUENCE [LARGE SCALE GENOMIC DNA]</scope>
    <source>
        <strain evidence="8">SC-089</strain>
    </source>
</reference>
<evidence type="ECO:0000256" key="1">
    <source>
        <dbReference type="ARBA" id="ARBA00004141"/>
    </source>
</evidence>
<keyword evidence="2 5" id="KW-0812">Transmembrane</keyword>
<keyword evidence="4 5" id="KW-0472">Membrane</keyword>
<evidence type="ECO:0000256" key="5">
    <source>
        <dbReference type="SAM" id="Phobius"/>
    </source>
</evidence>
<dbReference type="Proteomes" id="UP000214603">
    <property type="component" value="Unassembled WGS sequence"/>
</dbReference>
<evidence type="ECO:0000256" key="4">
    <source>
        <dbReference type="ARBA" id="ARBA00023136"/>
    </source>
</evidence>
<feature type="transmembrane region" description="Helical" evidence="5">
    <location>
        <begin position="30"/>
        <end position="48"/>
    </location>
</feature>
<accession>A0A225MLE9</accession>
<sequence>MFIMPDQDSRTPSQGVCQLGRTLCDRWRSAWREIAAATIAAIVAWVVAQHLFDHPHPIFAAVIAIVALGPGIPSHRKQAWGLVLGVAVGILVGEVVRFIPEPAVAMGVGVFVSMMIATSFGMGPVVPIQAGVSLLLVLTLGTQTAGYVRMIDVVIGAVVGLICGRLLLRPKQ</sequence>
<dbReference type="InterPro" id="IPR049453">
    <property type="entry name" value="Memb_transporter_dom"/>
</dbReference>
<gene>
    <name evidence="7" type="ORF">CEY11_09600</name>
</gene>
<dbReference type="Pfam" id="PF13515">
    <property type="entry name" value="FUSC_2"/>
    <property type="match status" value="1"/>
</dbReference>
<dbReference type="AlphaFoldDB" id="A0A225MLE9"/>
<evidence type="ECO:0000313" key="7">
    <source>
        <dbReference type="EMBL" id="OWT62048.1"/>
    </source>
</evidence>
<proteinExistence type="predicted"/>
<comment type="subcellular location">
    <subcellularLocation>
        <location evidence="1">Membrane</location>
        <topology evidence="1">Multi-pass membrane protein</topology>
    </subcellularLocation>
</comment>
<organism evidence="7 8">
    <name type="scientific">Candidimonas nitroreducens</name>
    <dbReference type="NCBI Taxonomy" id="683354"/>
    <lineage>
        <taxon>Bacteria</taxon>
        <taxon>Pseudomonadati</taxon>
        <taxon>Pseudomonadota</taxon>
        <taxon>Betaproteobacteria</taxon>
        <taxon>Burkholderiales</taxon>
        <taxon>Alcaligenaceae</taxon>
        <taxon>Candidimonas</taxon>
    </lineage>
</organism>
<keyword evidence="8" id="KW-1185">Reference proteome</keyword>
<evidence type="ECO:0000313" key="8">
    <source>
        <dbReference type="Proteomes" id="UP000214603"/>
    </source>
</evidence>
<evidence type="ECO:0000259" key="6">
    <source>
        <dbReference type="Pfam" id="PF13515"/>
    </source>
</evidence>
<feature type="transmembrane region" description="Helical" evidence="5">
    <location>
        <begin position="105"/>
        <end position="138"/>
    </location>
</feature>
<name>A0A225MLE9_9BURK</name>
<keyword evidence="3 5" id="KW-1133">Transmembrane helix</keyword>
<evidence type="ECO:0000256" key="3">
    <source>
        <dbReference type="ARBA" id="ARBA00022989"/>
    </source>
</evidence>